<evidence type="ECO:0000256" key="8">
    <source>
        <dbReference type="SAM" id="Phobius"/>
    </source>
</evidence>
<dbReference type="Proteomes" id="UP001208567">
    <property type="component" value="Unassembled WGS sequence"/>
</dbReference>
<keyword evidence="7 8" id="KW-0472">Membrane</keyword>
<evidence type="ECO:0000256" key="7">
    <source>
        <dbReference type="ARBA" id="ARBA00023136"/>
    </source>
</evidence>
<feature type="transmembrane region" description="Helical" evidence="8">
    <location>
        <begin position="219"/>
        <end position="239"/>
    </location>
</feature>
<evidence type="ECO:0000256" key="6">
    <source>
        <dbReference type="ARBA" id="ARBA00022989"/>
    </source>
</evidence>
<feature type="transmembrane region" description="Helical" evidence="8">
    <location>
        <begin position="112"/>
        <end position="134"/>
    </location>
</feature>
<keyword evidence="4" id="KW-0309">Germination</keyword>
<feature type="transmembrane region" description="Helical" evidence="8">
    <location>
        <begin position="81"/>
        <end position="100"/>
    </location>
</feature>
<dbReference type="Pfam" id="PF03845">
    <property type="entry name" value="Spore_permease"/>
    <property type="match status" value="1"/>
</dbReference>
<feature type="transmembrane region" description="Helical" evidence="8">
    <location>
        <begin position="183"/>
        <end position="207"/>
    </location>
</feature>
<feature type="transmembrane region" description="Helical" evidence="8">
    <location>
        <begin position="140"/>
        <end position="163"/>
    </location>
</feature>
<comment type="subcellular location">
    <subcellularLocation>
        <location evidence="1">Membrane</location>
        <topology evidence="1">Multi-pass membrane protein</topology>
    </subcellularLocation>
</comment>
<evidence type="ECO:0000256" key="5">
    <source>
        <dbReference type="ARBA" id="ARBA00022692"/>
    </source>
</evidence>
<accession>A0ABQ5N2G5</accession>
<evidence type="ECO:0000256" key="1">
    <source>
        <dbReference type="ARBA" id="ARBA00004141"/>
    </source>
</evidence>
<feature type="transmembrane region" description="Helical" evidence="8">
    <location>
        <begin position="271"/>
        <end position="292"/>
    </location>
</feature>
<feature type="transmembrane region" description="Helical" evidence="8">
    <location>
        <begin position="334"/>
        <end position="354"/>
    </location>
</feature>
<evidence type="ECO:0000256" key="4">
    <source>
        <dbReference type="ARBA" id="ARBA00022544"/>
    </source>
</evidence>
<comment type="similarity">
    <text evidence="2">Belongs to the amino acid-polyamine-organocation (APC) superfamily. Spore germination protein (SGP) (TC 2.A.3.9) family.</text>
</comment>
<dbReference type="NCBIfam" id="TIGR00912">
    <property type="entry name" value="2A0309"/>
    <property type="match status" value="1"/>
</dbReference>
<evidence type="ECO:0000313" key="9">
    <source>
        <dbReference type="EMBL" id="GLC29407.1"/>
    </source>
</evidence>
<keyword evidence="5 8" id="KW-0812">Transmembrane</keyword>
<dbReference type="PANTHER" id="PTHR34975">
    <property type="entry name" value="SPORE GERMINATION PROTEIN A2"/>
    <property type="match status" value="1"/>
</dbReference>
<proteinExistence type="inferred from homology"/>
<comment type="caution">
    <text evidence="9">The sequence shown here is derived from an EMBL/GenBank/DDBJ whole genome shotgun (WGS) entry which is preliminary data.</text>
</comment>
<gene>
    <name evidence="9" type="ORF">bsdE14_08170</name>
</gene>
<dbReference type="InterPro" id="IPR004761">
    <property type="entry name" value="Spore_GerAB"/>
</dbReference>
<organism evidence="9 10">
    <name type="scientific">Clostridium omnivorum</name>
    <dbReference type="NCBI Taxonomy" id="1604902"/>
    <lineage>
        <taxon>Bacteria</taxon>
        <taxon>Bacillati</taxon>
        <taxon>Bacillota</taxon>
        <taxon>Clostridia</taxon>
        <taxon>Eubacteriales</taxon>
        <taxon>Clostridiaceae</taxon>
        <taxon>Clostridium</taxon>
    </lineage>
</organism>
<evidence type="ECO:0000256" key="2">
    <source>
        <dbReference type="ARBA" id="ARBA00007998"/>
    </source>
</evidence>
<evidence type="ECO:0000313" key="10">
    <source>
        <dbReference type="Proteomes" id="UP001208567"/>
    </source>
</evidence>
<dbReference type="EMBL" id="BRXR01000001">
    <property type="protein sequence ID" value="GLC29407.1"/>
    <property type="molecule type" value="Genomic_DNA"/>
</dbReference>
<name>A0ABQ5N2G5_9CLOT</name>
<feature type="transmembrane region" description="Helical" evidence="8">
    <location>
        <begin position="304"/>
        <end position="322"/>
    </location>
</feature>
<dbReference type="RefSeq" id="WP_264848702.1">
    <property type="nucleotide sequence ID" value="NZ_BRXR01000001.1"/>
</dbReference>
<evidence type="ECO:0000256" key="3">
    <source>
        <dbReference type="ARBA" id="ARBA00022448"/>
    </source>
</evidence>
<dbReference type="PANTHER" id="PTHR34975:SF2">
    <property type="entry name" value="SPORE GERMINATION PROTEIN A2"/>
    <property type="match status" value="1"/>
</dbReference>
<protein>
    <submittedName>
        <fullName evidence="9">Germination protein</fullName>
    </submittedName>
</protein>
<keyword evidence="6 8" id="KW-1133">Transmembrane helix</keyword>
<keyword evidence="3" id="KW-0813">Transport</keyword>
<keyword evidence="10" id="KW-1185">Reference proteome</keyword>
<feature type="transmembrane region" description="Helical" evidence="8">
    <location>
        <begin position="40"/>
        <end position="61"/>
    </location>
</feature>
<feature type="transmembrane region" description="Helical" evidence="8">
    <location>
        <begin position="6"/>
        <end position="28"/>
    </location>
</feature>
<reference evidence="9 10" key="1">
    <citation type="journal article" date="2024" name="Int. J. Syst. Evol. Microbiol.">
        <title>Clostridium omnivorum sp. nov., isolated from anoxic soil under the treatment of reductive soil disinfestation.</title>
        <authorList>
            <person name="Ueki A."/>
            <person name="Tonouchi A."/>
            <person name="Kaku N."/>
            <person name="Honma S."/>
            <person name="Ueki K."/>
        </authorList>
    </citation>
    <scope>NUCLEOTIDE SEQUENCE [LARGE SCALE GENOMIC DNA]</scope>
    <source>
        <strain evidence="9 10">E14</strain>
    </source>
</reference>
<sequence length="367" mass="42382">MKDKSFINSYGLFSTIIVTVVGVGVFAFPSRLASEVGTDGWLITLASGAITYFLLYLIYKIEKINDYNNFYSILNNNFGDIMSKIFSIFFATYTIYSVAIGMRIFSEVIKMYLLNNTPTEFILIVMILTGVYLVRGDLKALIKFNEVCFWLMFIPVIFVLFFATRGGDFTNILPLMTHKPMNYIVALTNSTYSFAGFEMAYLIFPFASNKEKIPKVMKWSMIFITLFYTIVMILCLAFFTEKHLRTLLWPTITLIRAIVIPGAFIERWEGIIMAIWVIFYFTTFVNFYYFAADTLKHAFNLGDVKVSSLLAVPFIYLIALYPDNIVELYTFESKVTPIFSLIIFIVLPLLLLMLGRSRRRRRVQDEV</sequence>
<dbReference type="Gene3D" id="1.20.1740.10">
    <property type="entry name" value="Amino acid/polyamine transporter I"/>
    <property type="match status" value="1"/>
</dbReference>